<accession>A0A1M6PBC0</accession>
<evidence type="ECO:0000313" key="2">
    <source>
        <dbReference type="EMBL" id="SHK05245.1"/>
    </source>
</evidence>
<gene>
    <name evidence="2" type="ORF">SAMN05444159_2286</name>
</gene>
<evidence type="ECO:0000256" key="1">
    <source>
        <dbReference type="SAM" id="MobiDB-lite"/>
    </source>
</evidence>
<proteinExistence type="predicted"/>
<reference evidence="2 3" key="1">
    <citation type="submission" date="2016-11" db="EMBL/GenBank/DDBJ databases">
        <authorList>
            <person name="Jaros S."/>
            <person name="Januszkiewicz K."/>
            <person name="Wedrychowicz H."/>
        </authorList>
    </citation>
    <scope>NUCLEOTIDE SEQUENCE [LARGE SCALE GENOMIC DNA]</scope>
    <source>
        <strain evidence="2 3">GAS499</strain>
    </source>
</reference>
<organism evidence="2 3">
    <name type="scientific">Bradyrhizobium lablabi</name>
    <dbReference type="NCBI Taxonomy" id="722472"/>
    <lineage>
        <taxon>Bacteria</taxon>
        <taxon>Pseudomonadati</taxon>
        <taxon>Pseudomonadota</taxon>
        <taxon>Alphaproteobacteria</taxon>
        <taxon>Hyphomicrobiales</taxon>
        <taxon>Nitrobacteraceae</taxon>
        <taxon>Bradyrhizobium</taxon>
    </lineage>
</organism>
<protein>
    <submittedName>
        <fullName evidence="2">Uncharacterized protein</fullName>
    </submittedName>
</protein>
<dbReference type="AlphaFoldDB" id="A0A1M6PBC0"/>
<feature type="region of interest" description="Disordered" evidence="1">
    <location>
        <begin position="1"/>
        <end position="65"/>
    </location>
</feature>
<dbReference type="EMBL" id="LT670844">
    <property type="protein sequence ID" value="SHK05245.1"/>
    <property type="molecule type" value="Genomic_DNA"/>
</dbReference>
<evidence type="ECO:0000313" key="3">
    <source>
        <dbReference type="Proteomes" id="UP000189935"/>
    </source>
</evidence>
<dbReference type="Proteomes" id="UP000189935">
    <property type="component" value="Chromosome I"/>
</dbReference>
<sequence length="65" mass="7219">MLASAFELSLTSPRLRGEVGDGAQRRLRVRGTLRESSLAERPLTPTLSPQERGEGAQRRPEKDKC</sequence>
<feature type="compositionally biased region" description="Basic and acidic residues" evidence="1">
    <location>
        <begin position="51"/>
        <end position="65"/>
    </location>
</feature>
<name>A0A1M6PBC0_9BRAD</name>